<name>A0A1B6JWD3_9HEMI</name>
<protein>
    <submittedName>
        <fullName evidence="2">Uncharacterized protein</fullName>
    </submittedName>
</protein>
<accession>A0A1B6JWD3</accession>
<proteinExistence type="predicted"/>
<feature type="coiled-coil region" evidence="1">
    <location>
        <begin position="47"/>
        <end position="106"/>
    </location>
</feature>
<gene>
    <name evidence="2" type="ORF">g.59337</name>
</gene>
<keyword evidence="1" id="KW-0175">Coiled coil</keyword>
<sequence length="106" mass="12500">PKSYHSRSRLNSSLKELETSLSLAKPEAEDEKLAMAARIGLALEEENKFLQKENSKLMVNIVNLEAKIEEVQKEEETYLRRIESLLQKLEEREKQLEKEKQHFQEM</sequence>
<reference evidence="2" key="1">
    <citation type="submission" date="2015-11" db="EMBL/GenBank/DDBJ databases">
        <title>De novo transcriptome assembly of four potential Pierce s Disease insect vectors from Arizona vineyards.</title>
        <authorList>
            <person name="Tassone E.E."/>
        </authorList>
    </citation>
    <scope>NUCLEOTIDE SEQUENCE</scope>
</reference>
<feature type="non-terminal residue" evidence="2">
    <location>
        <position position="106"/>
    </location>
</feature>
<dbReference type="AlphaFoldDB" id="A0A1B6JWD3"/>
<organism evidence="2">
    <name type="scientific">Homalodisca liturata</name>
    <dbReference type="NCBI Taxonomy" id="320908"/>
    <lineage>
        <taxon>Eukaryota</taxon>
        <taxon>Metazoa</taxon>
        <taxon>Ecdysozoa</taxon>
        <taxon>Arthropoda</taxon>
        <taxon>Hexapoda</taxon>
        <taxon>Insecta</taxon>
        <taxon>Pterygota</taxon>
        <taxon>Neoptera</taxon>
        <taxon>Paraneoptera</taxon>
        <taxon>Hemiptera</taxon>
        <taxon>Auchenorrhyncha</taxon>
        <taxon>Membracoidea</taxon>
        <taxon>Cicadellidae</taxon>
        <taxon>Cicadellinae</taxon>
        <taxon>Proconiini</taxon>
        <taxon>Homalodisca</taxon>
    </lineage>
</organism>
<evidence type="ECO:0000313" key="2">
    <source>
        <dbReference type="EMBL" id="JAT03501.1"/>
    </source>
</evidence>
<evidence type="ECO:0000256" key="1">
    <source>
        <dbReference type="SAM" id="Coils"/>
    </source>
</evidence>
<dbReference type="EMBL" id="GECU01004206">
    <property type="protein sequence ID" value="JAT03501.1"/>
    <property type="molecule type" value="Transcribed_RNA"/>
</dbReference>
<feature type="non-terminal residue" evidence="2">
    <location>
        <position position="1"/>
    </location>
</feature>